<dbReference type="AlphaFoldDB" id="A0A9N7W2P6"/>
<protein>
    <submittedName>
        <fullName evidence="1">Uncharacterized protein</fullName>
    </submittedName>
</protein>
<proteinExistence type="predicted"/>
<gene>
    <name evidence="1" type="ORF">PLEPLA_LOCUS48576</name>
</gene>
<comment type="caution">
    <text evidence="1">The sequence shown here is derived from an EMBL/GenBank/DDBJ whole genome shotgun (WGS) entry which is preliminary data.</text>
</comment>
<evidence type="ECO:0000313" key="1">
    <source>
        <dbReference type="EMBL" id="CAB1460704.1"/>
    </source>
</evidence>
<evidence type="ECO:0000313" key="2">
    <source>
        <dbReference type="Proteomes" id="UP001153269"/>
    </source>
</evidence>
<accession>A0A9N7W2P6</accession>
<dbReference type="Proteomes" id="UP001153269">
    <property type="component" value="Unassembled WGS sequence"/>
</dbReference>
<reference evidence="1" key="1">
    <citation type="submission" date="2020-03" db="EMBL/GenBank/DDBJ databases">
        <authorList>
            <person name="Weist P."/>
        </authorList>
    </citation>
    <scope>NUCLEOTIDE SEQUENCE</scope>
</reference>
<dbReference type="EMBL" id="CADEAL010004490">
    <property type="protein sequence ID" value="CAB1460704.1"/>
    <property type="molecule type" value="Genomic_DNA"/>
</dbReference>
<name>A0A9N7W2P6_PLEPL</name>
<keyword evidence="2" id="KW-1185">Reference proteome</keyword>
<organism evidence="1 2">
    <name type="scientific">Pleuronectes platessa</name>
    <name type="common">European plaice</name>
    <dbReference type="NCBI Taxonomy" id="8262"/>
    <lineage>
        <taxon>Eukaryota</taxon>
        <taxon>Metazoa</taxon>
        <taxon>Chordata</taxon>
        <taxon>Craniata</taxon>
        <taxon>Vertebrata</taxon>
        <taxon>Euteleostomi</taxon>
        <taxon>Actinopterygii</taxon>
        <taxon>Neopterygii</taxon>
        <taxon>Teleostei</taxon>
        <taxon>Neoteleostei</taxon>
        <taxon>Acanthomorphata</taxon>
        <taxon>Carangaria</taxon>
        <taxon>Pleuronectiformes</taxon>
        <taxon>Pleuronectoidei</taxon>
        <taxon>Pleuronectidae</taxon>
        <taxon>Pleuronectes</taxon>
    </lineage>
</organism>
<sequence>MSRILGYPVRIKHFAEHEYYTRGGCTRSKDLYPADERIVQLPTVFLADVSATPEPPGHLHAHLRDGGVQHGGVPVEARHLHTAARPPGHERESMELLIRTLPFQHIQLARRIRGHRA</sequence>